<evidence type="ECO:0000256" key="1">
    <source>
        <dbReference type="SAM" id="MobiDB-lite"/>
    </source>
</evidence>
<dbReference type="Proteomes" id="UP001165060">
    <property type="component" value="Unassembled WGS sequence"/>
</dbReference>
<evidence type="ECO:0000313" key="2">
    <source>
        <dbReference type="EMBL" id="GMI32332.1"/>
    </source>
</evidence>
<gene>
    <name evidence="2" type="ORF">TeGR_g7365</name>
</gene>
<dbReference type="EMBL" id="BRYB01003191">
    <property type="protein sequence ID" value="GMI32332.1"/>
    <property type="molecule type" value="Genomic_DNA"/>
</dbReference>
<evidence type="ECO:0000313" key="3">
    <source>
        <dbReference type="Proteomes" id="UP001165060"/>
    </source>
</evidence>
<proteinExistence type="predicted"/>
<reference evidence="2 3" key="1">
    <citation type="journal article" date="2023" name="Commun. Biol.">
        <title>Genome analysis of Parmales, the sister group of diatoms, reveals the evolutionary specialization of diatoms from phago-mixotrophs to photoautotrophs.</title>
        <authorList>
            <person name="Ban H."/>
            <person name="Sato S."/>
            <person name="Yoshikawa S."/>
            <person name="Yamada K."/>
            <person name="Nakamura Y."/>
            <person name="Ichinomiya M."/>
            <person name="Sato N."/>
            <person name="Blanc-Mathieu R."/>
            <person name="Endo H."/>
            <person name="Kuwata A."/>
            <person name="Ogata H."/>
        </authorList>
    </citation>
    <scope>NUCLEOTIDE SEQUENCE [LARGE SCALE GENOMIC DNA]</scope>
</reference>
<sequence>MEFGKDLNTISSPSARVAEIQKQLAYLQWRRVQVEGSIRAIVDSEKVFAERDALLSLSQDAVKEKQLWTQEIVADELCKPLELSKQFVSDFEEDEDRFVQQAQSNSKKHMQSLKALKQKIEKSPTSPTSERLMSQIAGLENHIVASGHR</sequence>
<keyword evidence="3" id="KW-1185">Reference proteome</keyword>
<name>A0ABQ6MTE2_9STRA</name>
<comment type="caution">
    <text evidence="2">The sequence shown here is derived from an EMBL/GenBank/DDBJ whole genome shotgun (WGS) entry which is preliminary data.</text>
</comment>
<organism evidence="2 3">
    <name type="scientific">Tetraparma gracilis</name>
    <dbReference type="NCBI Taxonomy" id="2962635"/>
    <lineage>
        <taxon>Eukaryota</taxon>
        <taxon>Sar</taxon>
        <taxon>Stramenopiles</taxon>
        <taxon>Ochrophyta</taxon>
        <taxon>Bolidophyceae</taxon>
        <taxon>Parmales</taxon>
        <taxon>Triparmaceae</taxon>
        <taxon>Tetraparma</taxon>
    </lineage>
</organism>
<protein>
    <submittedName>
        <fullName evidence="2">Uncharacterized protein</fullName>
    </submittedName>
</protein>
<feature type="region of interest" description="Disordered" evidence="1">
    <location>
        <begin position="102"/>
        <end position="131"/>
    </location>
</feature>
<accession>A0ABQ6MTE2</accession>